<evidence type="ECO:0000256" key="9">
    <source>
        <dbReference type="ARBA" id="ARBA00022848"/>
    </source>
</evidence>
<dbReference type="GO" id="GO:0006805">
    <property type="term" value="P:xenobiotic metabolic process"/>
    <property type="evidence" value="ECO:0007669"/>
    <property type="project" value="TreeGrafter"/>
</dbReference>
<comment type="caution">
    <text evidence="16">The sequence shown here is derived from an EMBL/GenBank/DDBJ whole genome shotgun (WGS) entry which is preliminary data.</text>
</comment>
<protein>
    <recommendedName>
        <fullName evidence="18">Cytochrome</fullName>
    </recommendedName>
</protein>
<dbReference type="GO" id="GO:0006082">
    <property type="term" value="P:organic acid metabolic process"/>
    <property type="evidence" value="ECO:0007669"/>
    <property type="project" value="TreeGrafter"/>
</dbReference>
<reference evidence="16" key="2">
    <citation type="submission" date="2021-09" db="EMBL/GenBank/DDBJ databases">
        <authorList>
            <person name="Jia N."/>
            <person name="Wang J."/>
            <person name="Shi W."/>
            <person name="Du L."/>
            <person name="Sun Y."/>
            <person name="Zhan W."/>
            <person name="Jiang J."/>
            <person name="Wang Q."/>
            <person name="Zhang B."/>
            <person name="Ji P."/>
            <person name="Sakyi L.B."/>
            <person name="Cui X."/>
            <person name="Yuan T."/>
            <person name="Jiang B."/>
            <person name="Yang W."/>
            <person name="Lam T.T.-Y."/>
            <person name="Chang Q."/>
            <person name="Ding S."/>
            <person name="Wang X."/>
            <person name="Zhu J."/>
            <person name="Ruan X."/>
            <person name="Zhao L."/>
            <person name="Wei J."/>
            <person name="Que T."/>
            <person name="Du C."/>
            <person name="Cheng J."/>
            <person name="Dai P."/>
            <person name="Han X."/>
            <person name="Huang E."/>
            <person name="Gao Y."/>
            <person name="Liu J."/>
            <person name="Shao H."/>
            <person name="Ye R."/>
            <person name="Li L."/>
            <person name="Wei W."/>
            <person name="Wang X."/>
            <person name="Wang C."/>
            <person name="Huo Q."/>
            <person name="Li W."/>
            <person name="Guo W."/>
            <person name="Chen H."/>
            <person name="Chen S."/>
            <person name="Zhou L."/>
            <person name="Zhou L."/>
            <person name="Ni X."/>
            <person name="Tian J."/>
            <person name="Zhou Y."/>
            <person name="Sheng Y."/>
            <person name="Liu T."/>
            <person name="Pan Y."/>
            <person name="Xia L."/>
            <person name="Li J."/>
            <person name="Zhao F."/>
            <person name="Cao W."/>
        </authorList>
    </citation>
    <scope>NUCLEOTIDE SEQUENCE</scope>
    <source>
        <strain evidence="16">Rmic-2018</strain>
        <tissue evidence="16">Larvae</tissue>
    </source>
</reference>
<dbReference type="PANTHER" id="PTHR24300:SF375">
    <property type="entry name" value="CYTOCHROME P450 FAMILY"/>
    <property type="match status" value="1"/>
</dbReference>
<evidence type="ECO:0000256" key="13">
    <source>
        <dbReference type="ARBA" id="ARBA00023136"/>
    </source>
</evidence>
<accession>A0A9J6F8B7</accession>
<dbReference type="AlphaFoldDB" id="A0A9J6F8B7"/>
<evidence type="ECO:0000256" key="15">
    <source>
        <dbReference type="SAM" id="Phobius"/>
    </source>
</evidence>
<dbReference type="GO" id="GO:0020037">
    <property type="term" value="F:heme binding"/>
    <property type="evidence" value="ECO:0007669"/>
    <property type="project" value="InterPro"/>
</dbReference>
<comment type="similarity">
    <text evidence="5">Belongs to the cytochrome P450 family.</text>
</comment>
<keyword evidence="7 14" id="KW-0479">Metal-binding</keyword>
<dbReference type="PANTHER" id="PTHR24300">
    <property type="entry name" value="CYTOCHROME P450 508A4-RELATED"/>
    <property type="match status" value="1"/>
</dbReference>
<dbReference type="PRINTS" id="PR00385">
    <property type="entry name" value="P450"/>
</dbReference>
<evidence type="ECO:0000256" key="2">
    <source>
        <dbReference type="ARBA" id="ARBA00003690"/>
    </source>
</evidence>
<dbReference type="EMBL" id="JABSTU010000001">
    <property type="protein sequence ID" value="KAH8042622.1"/>
    <property type="molecule type" value="Genomic_DNA"/>
</dbReference>
<dbReference type="VEuPathDB" id="VectorBase:LOC119162379"/>
<keyword evidence="15" id="KW-0812">Transmembrane</keyword>
<dbReference type="Proteomes" id="UP000821866">
    <property type="component" value="Chromosome 1"/>
</dbReference>
<keyword evidence="11 14" id="KW-0408">Iron</keyword>
<gene>
    <name evidence="16" type="ORF">HPB51_024854</name>
</gene>
<keyword evidence="13 15" id="KW-0472">Membrane</keyword>
<dbReference type="GO" id="GO:0005789">
    <property type="term" value="C:endoplasmic reticulum membrane"/>
    <property type="evidence" value="ECO:0007669"/>
    <property type="project" value="UniProtKB-SubCell"/>
</dbReference>
<evidence type="ECO:0000313" key="16">
    <source>
        <dbReference type="EMBL" id="KAH8042622.1"/>
    </source>
</evidence>
<evidence type="ECO:0000256" key="7">
    <source>
        <dbReference type="ARBA" id="ARBA00022723"/>
    </source>
</evidence>
<dbReference type="FunFam" id="1.10.630.10:FF:000238">
    <property type="entry name" value="Cytochrome P450 2A6"/>
    <property type="match status" value="1"/>
</dbReference>
<feature type="transmembrane region" description="Helical" evidence="15">
    <location>
        <begin position="87"/>
        <end position="111"/>
    </location>
</feature>
<evidence type="ECO:0000256" key="11">
    <source>
        <dbReference type="ARBA" id="ARBA00023004"/>
    </source>
</evidence>
<keyword evidence="10" id="KW-0560">Oxidoreductase</keyword>
<keyword evidence="12" id="KW-0503">Monooxygenase</keyword>
<organism evidence="16 17">
    <name type="scientific">Rhipicephalus microplus</name>
    <name type="common">Cattle tick</name>
    <name type="synonym">Boophilus microplus</name>
    <dbReference type="NCBI Taxonomy" id="6941"/>
    <lineage>
        <taxon>Eukaryota</taxon>
        <taxon>Metazoa</taxon>
        <taxon>Ecdysozoa</taxon>
        <taxon>Arthropoda</taxon>
        <taxon>Chelicerata</taxon>
        <taxon>Arachnida</taxon>
        <taxon>Acari</taxon>
        <taxon>Parasitiformes</taxon>
        <taxon>Ixodida</taxon>
        <taxon>Ixodoidea</taxon>
        <taxon>Ixodidae</taxon>
        <taxon>Rhipicephalinae</taxon>
        <taxon>Rhipicephalus</taxon>
        <taxon>Boophilus</taxon>
    </lineage>
</organism>
<evidence type="ECO:0000256" key="5">
    <source>
        <dbReference type="ARBA" id="ARBA00010617"/>
    </source>
</evidence>
<evidence type="ECO:0000256" key="6">
    <source>
        <dbReference type="ARBA" id="ARBA00022617"/>
    </source>
</evidence>
<sequence length="750" mass="86228">MTRMKQLVFSEMALGTMTKLNDDERLALQDEVQYLVDKIQQLRGSPVDLRKYLVPSMSNNITSLVFGQRYPFEDHRRKFLDERLRKVVQIIGSGGLFSFLPAWMFLLFSMLPFTNVSKITGIVKEMFEYVSKEVREHRSTLHESINRDFIDGYIRKMEENENNPHSNFKMGNLLGNVVNFFGAGSNTVQLSIQWHLLNCADKVDTVQRNIQNEVDRVVGRERQPCWEDHNRMHFTMATIWEMHRWRTVAPLSIPRETAEDVEYKDYFIPKGTVILSNLSAVHFNPAFWESPEVFDPYRFLKKDGSGLIAKPDQLIPFSIVSVSSRLKIGFSNVVVLNDFESISEVLSMKELLYRTGNLTVDEAGFRGLLSLNGQAWIDNRRFCLHVLRDLGFGRSSMEEKLKEEAQYLTEKIAEHIGAPLAIQDLLVPSTSNNVTALVFGTRYAFEDARRQFLDDRLKKLSRFIGARRLSLLLPRWINQLAAKIPVLKNNLAGPILDELLAFFRSEIREHEATLDEHTDRDFIDAYIKKIRENVGPNESSSFQMNSLIGNIFSFFVAGSSTVKETLQWHLLVCADKPDFVQRRIQEEIDKVIGRERVPSWADHKAMPFTVAVLWEVYRWRTVTPLGIPRIAGENAVFKNHFIPKGTTVIANLRAVHMSPDYWKNPEEFNPQRFLKEDGSELLPKPDQLIPFSTGKRMCPGETMATVEIFLYLTTILQKFNVLPEAHGVNLSSGASTLSQAQKQKLRFVPR</sequence>
<keyword evidence="17" id="KW-1185">Reference proteome</keyword>
<dbReference type="Pfam" id="PF00067">
    <property type="entry name" value="p450"/>
    <property type="match status" value="2"/>
</dbReference>
<comment type="cofactor">
    <cofactor evidence="1 14">
        <name>heme</name>
        <dbReference type="ChEBI" id="CHEBI:30413"/>
    </cofactor>
</comment>
<evidence type="ECO:0000256" key="14">
    <source>
        <dbReference type="PIRSR" id="PIRSR602401-1"/>
    </source>
</evidence>
<proteinExistence type="inferred from homology"/>
<keyword evidence="9" id="KW-0492">Microsome</keyword>
<feature type="binding site" description="axial binding residue" evidence="14">
    <location>
        <position position="698"/>
    </location>
    <ligand>
        <name>heme</name>
        <dbReference type="ChEBI" id="CHEBI:30413"/>
    </ligand>
    <ligandPart>
        <name>Fe</name>
        <dbReference type="ChEBI" id="CHEBI:18248"/>
    </ligandPart>
</feature>
<dbReference type="FunFam" id="1.10.630.10:FF:000094">
    <property type="entry name" value="cytochrome P450 2J6-like"/>
    <property type="match status" value="1"/>
</dbReference>
<dbReference type="GO" id="GO:0016712">
    <property type="term" value="F:oxidoreductase activity, acting on paired donors, with incorporation or reduction of molecular oxygen, reduced flavin or flavoprotein as one donor, and incorporation of one atom of oxygen"/>
    <property type="evidence" value="ECO:0007669"/>
    <property type="project" value="TreeGrafter"/>
</dbReference>
<comment type="function">
    <text evidence="2">May be involved in the metabolism of insect hormones and in the breakdown of synthetic insecticides.</text>
</comment>
<dbReference type="SUPFAM" id="SSF48264">
    <property type="entry name" value="Cytochrome P450"/>
    <property type="match status" value="2"/>
</dbReference>
<keyword evidence="6 14" id="KW-0349">Heme</keyword>
<dbReference type="PROSITE" id="PS00086">
    <property type="entry name" value="CYTOCHROME_P450"/>
    <property type="match status" value="1"/>
</dbReference>
<reference evidence="16" key="1">
    <citation type="journal article" date="2020" name="Cell">
        <title>Large-Scale Comparative Analyses of Tick Genomes Elucidate Their Genetic Diversity and Vector Capacities.</title>
        <authorList>
            <consortium name="Tick Genome and Microbiome Consortium (TIGMIC)"/>
            <person name="Jia N."/>
            <person name="Wang J."/>
            <person name="Shi W."/>
            <person name="Du L."/>
            <person name="Sun Y."/>
            <person name="Zhan W."/>
            <person name="Jiang J.F."/>
            <person name="Wang Q."/>
            <person name="Zhang B."/>
            <person name="Ji P."/>
            <person name="Bell-Sakyi L."/>
            <person name="Cui X.M."/>
            <person name="Yuan T.T."/>
            <person name="Jiang B.G."/>
            <person name="Yang W.F."/>
            <person name="Lam T.T."/>
            <person name="Chang Q.C."/>
            <person name="Ding S.J."/>
            <person name="Wang X.J."/>
            <person name="Zhu J.G."/>
            <person name="Ruan X.D."/>
            <person name="Zhao L."/>
            <person name="Wei J.T."/>
            <person name="Ye R.Z."/>
            <person name="Que T.C."/>
            <person name="Du C.H."/>
            <person name="Zhou Y.H."/>
            <person name="Cheng J.X."/>
            <person name="Dai P.F."/>
            <person name="Guo W.B."/>
            <person name="Han X.H."/>
            <person name="Huang E.J."/>
            <person name="Li L.F."/>
            <person name="Wei W."/>
            <person name="Gao Y.C."/>
            <person name="Liu J.Z."/>
            <person name="Shao H.Z."/>
            <person name="Wang X."/>
            <person name="Wang C.C."/>
            <person name="Yang T.C."/>
            <person name="Huo Q.B."/>
            <person name="Li W."/>
            <person name="Chen H.Y."/>
            <person name="Chen S.E."/>
            <person name="Zhou L.G."/>
            <person name="Ni X.B."/>
            <person name="Tian J.H."/>
            <person name="Sheng Y."/>
            <person name="Liu T."/>
            <person name="Pan Y.S."/>
            <person name="Xia L.Y."/>
            <person name="Li J."/>
            <person name="Zhao F."/>
            <person name="Cao W.C."/>
        </authorList>
    </citation>
    <scope>NUCLEOTIDE SEQUENCE</scope>
    <source>
        <strain evidence="16">Rmic-2018</strain>
    </source>
</reference>
<dbReference type="GO" id="GO:0005506">
    <property type="term" value="F:iron ion binding"/>
    <property type="evidence" value="ECO:0007669"/>
    <property type="project" value="InterPro"/>
</dbReference>
<evidence type="ECO:0000256" key="3">
    <source>
        <dbReference type="ARBA" id="ARBA00004174"/>
    </source>
</evidence>
<name>A0A9J6F8B7_RHIMP</name>
<keyword evidence="15" id="KW-1133">Transmembrane helix</keyword>
<dbReference type="PRINTS" id="PR00463">
    <property type="entry name" value="EP450I"/>
</dbReference>
<dbReference type="InterPro" id="IPR017972">
    <property type="entry name" value="Cyt_P450_CS"/>
</dbReference>
<evidence type="ECO:0000256" key="1">
    <source>
        <dbReference type="ARBA" id="ARBA00001971"/>
    </source>
</evidence>
<evidence type="ECO:0000256" key="12">
    <source>
        <dbReference type="ARBA" id="ARBA00023033"/>
    </source>
</evidence>
<dbReference type="InterPro" id="IPR002401">
    <property type="entry name" value="Cyt_P450_E_grp-I"/>
</dbReference>
<evidence type="ECO:0000256" key="4">
    <source>
        <dbReference type="ARBA" id="ARBA00004406"/>
    </source>
</evidence>
<evidence type="ECO:0000256" key="10">
    <source>
        <dbReference type="ARBA" id="ARBA00023002"/>
    </source>
</evidence>
<comment type="subcellular location">
    <subcellularLocation>
        <location evidence="4">Endoplasmic reticulum membrane</location>
        <topology evidence="4">Peripheral membrane protein</topology>
    </subcellularLocation>
    <subcellularLocation>
        <location evidence="3">Microsome membrane</location>
        <topology evidence="3">Peripheral membrane protein</topology>
    </subcellularLocation>
</comment>
<dbReference type="InterPro" id="IPR001128">
    <property type="entry name" value="Cyt_P450"/>
</dbReference>
<evidence type="ECO:0008006" key="18">
    <source>
        <dbReference type="Google" id="ProtNLM"/>
    </source>
</evidence>
<evidence type="ECO:0000313" key="17">
    <source>
        <dbReference type="Proteomes" id="UP000821866"/>
    </source>
</evidence>
<dbReference type="Gene3D" id="1.10.630.10">
    <property type="entry name" value="Cytochrome P450"/>
    <property type="match status" value="2"/>
</dbReference>
<keyword evidence="8" id="KW-0256">Endoplasmic reticulum</keyword>
<dbReference type="InterPro" id="IPR036396">
    <property type="entry name" value="Cyt_P450_sf"/>
</dbReference>
<dbReference type="InterPro" id="IPR050182">
    <property type="entry name" value="Cytochrome_P450_fam2"/>
</dbReference>
<evidence type="ECO:0000256" key="8">
    <source>
        <dbReference type="ARBA" id="ARBA00022824"/>
    </source>
</evidence>